<dbReference type="PANTHER" id="PTHR46401:SF2">
    <property type="entry name" value="GLYCOSYLTRANSFERASE WBBK-RELATED"/>
    <property type="match status" value="1"/>
</dbReference>
<dbReference type="GO" id="GO:0016757">
    <property type="term" value="F:glycosyltransferase activity"/>
    <property type="evidence" value="ECO:0007669"/>
    <property type="project" value="InterPro"/>
</dbReference>
<dbReference type="Proteomes" id="UP000321168">
    <property type="component" value="Unassembled WGS sequence"/>
</dbReference>
<evidence type="ECO:0000256" key="1">
    <source>
        <dbReference type="ARBA" id="ARBA00022679"/>
    </source>
</evidence>
<evidence type="ECO:0000259" key="2">
    <source>
        <dbReference type="Pfam" id="PF00534"/>
    </source>
</evidence>
<dbReference type="OrthoDB" id="9801609at2"/>
<evidence type="ECO:0000313" key="5">
    <source>
        <dbReference type="Proteomes" id="UP000321168"/>
    </source>
</evidence>
<sequence length="389" mass="44956">MVNFQVFSCAISQKLRIAVNTRLLVSNKLDGIGYYAHEVLQRLVTEHPTVQFYFLFDRTPNPNFIYGNNVTPVILSPQARHPILYFIWFHLRVRWWLKKNKPDVFYSPEGYLPPRDTTPLVNVIHDLNFEHFPDSLPKAERFYYQHFFPKYASWSDHIITVSDFSKQDIVKRYRISESKISTIYNGIRKVFNASEKPALFTEKYTKGKPFFLHVGTLHPRKNIEGIVSAFNLYRKLKEVPDTKLVLAGRKKWWSESMENAVKNSPFSKDIIFTDRLETEELVSAYQSAIGTLVLSHFEGFGLPIVEAMSCGCPVIAANNSALSEIGEEAAIMVDQNNAEEVAHQMHQLSMDSKFRSRVVKRGLEKCQQFSWDLASKFTWEIIKNTAKNA</sequence>
<reference evidence="4 5" key="1">
    <citation type="submission" date="2019-08" db="EMBL/GenBank/DDBJ databases">
        <title>Genome of Luteibaculum oceani JCM 18817.</title>
        <authorList>
            <person name="Bowman J.P."/>
        </authorList>
    </citation>
    <scope>NUCLEOTIDE SEQUENCE [LARGE SCALE GENOMIC DNA]</scope>
    <source>
        <strain evidence="4 5">JCM 18817</strain>
    </source>
</reference>
<evidence type="ECO:0000259" key="3">
    <source>
        <dbReference type="Pfam" id="PF13439"/>
    </source>
</evidence>
<comment type="caution">
    <text evidence="4">The sequence shown here is derived from an EMBL/GenBank/DDBJ whole genome shotgun (WGS) entry which is preliminary data.</text>
</comment>
<keyword evidence="5" id="KW-1185">Reference proteome</keyword>
<dbReference type="Pfam" id="PF13439">
    <property type="entry name" value="Glyco_transf_4"/>
    <property type="match status" value="1"/>
</dbReference>
<feature type="domain" description="Glycosyltransferase subfamily 4-like N-terminal" evidence="3">
    <location>
        <begin position="30"/>
        <end position="187"/>
    </location>
</feature>
<dbReference type="SUPFAM" id="SSF53756">
    <property type="entry name" value="UDP-Glycosyltransferase/glycogen phosphorylase"/>
    <property type="match status" value="1"/>
</dbReference>
<dbReference type="PANTHER" id="PTHR46401">
    <property type="entry name" value="GLYCOSYLTRANSFERASE WBBK-RELATED"/>
    <property type="match status" value="1"/>
</dbReference>
<keyword evidence="1 4" id="KW-0808">Transferase</keyword>
<protein>
    <submittedName>
        <fullName evidence="4">Glycosyltransferase family 4 protein</fullName>
    </submittedName>
</protein>
<dbReference type="InterPro" id="IPR028098">
    <property type="entry name" value="Glyco_trans_4-like_N"/>
</dbReference>
<organism evidence="4 5">
    <name type="scientific">Luteibaculum oceani</name>
    <dbReference type="NCBI Taxonomy" id="1294296"/>
    <lineage>
        <taxon>Bacteria</taxon>
        <taxon>Pseudomonadati</taxon>
        <taxon>Bacteroidota</taxon>
        <taxon>Flavobacteriia</taxon>
        <taxon>Flavobacteriales</taxon>
        <taxon>Luteibaculaceae</taxon>
        <taxon>Luteibaculum</taxon>
    </lineage>
</organism>
<feature type="domain" description="Glycosyl transferase family 1" evidence="2">
    <location>
        <begin position="206"/>
        <end position="362"/>
    </location>
</feature>
<name>A0A5C6V3X1_9FLAO</name>
<dbReference type="EMBL" id="VORB01000007">
    <property type="protein sequence ID" value="TXC78358.1"/>
    <property type="molecule type" value="Genomic_DNA"/>
</dbReference>
<gene>
    <name evidence="4" type="ORF">FRX97_08490</name>
</gene>
<proteinExistence type="predicted"/>
<accession>A0A5C6V3X1</accession>
<dbReference type="InterPro" id="IPR001296">
    <property type="entry name" value="Glyco_trans_1"/>
</dbReference>
<dbReference type="AlphaFoldDB" id="A0A5C6V3X1"/>
<dbReference type="Gene3D" id="3.40.50.2000">
    <property type="entry name" value="Glycogen Phosphorylase B"/>
    <property type="match status" value="2"/>
</dbReference>
<evidence type="ECO:0000313" key="4">
    <source>
        <dbReference type="EMBL" id="TXC78358.1"/>
    </source>
</evidence>
<dbReference type="CDD" id="cd03809">
    <property type="entry name" value="GT4_MtfB-like"/>
    <property type="match status" value="1"/>
</dbReference>
<dbReference type="Pfam" id="PF00534">
    <property type="entry name" value="Glycos_transf_1"/>
    <property type="match status" value="1"/>
</dbReference>